<evidence type="ECO:0000256" key="1">
    <source>
        <dbReference type="ARBA" id="ARBA00022450"/>
    </source>
</evidence>
<evidence type="ECO:0000313" key="6">
    <source>
        <dbReference type="Proteomes" id="UP001595764"/>
    </source>
</evidence>
<dbReference type="PANTHER" id="PTHR45527">
    <property type="entry name" value="NONRIBOSOMAL PEPTIDE SYNTHETASE"/>
    <property type="match status" value="1"/>
</dbReference>
<name>A0ABV7QLP7_9PSEU</name>
<dbReference type="Pfam" id="PF00550">
    <property type="entry name" value="PP-binding"/>
    <property type="match status" value="1"/>
</dbReference>
<organism evidence="5 6">
    <name type="scientific">Amycolatopsis halotolerans</name>
    <dbReference type="NCBI Taxonomy" id="330083"/>
    <lineage>
        <taxon>Bacteria</taxon>
        <taxon>Bacillati</taxon>
        <taxon>Actinomycetota</taxon>
        <taxon>Actinomycetes</taxon>
        <taxon>Pseudonocardiales</taxon>
        <taxon>Pseudonocardiaceae</taxon>
        <taxon>Amycolatopsis</taxon>
    </lineage>
</organism>
<keyword evidence="1" id="KW-0596">Phosphopantetheine</keyword>
<gene>
    <name evidence="5" type="ORF">ACFORO_29100</name>
</gene>
<dbReference type="PANTHER" id="PTHR45527:SF1">
    <property type="entry name" value="FATTY ACID SYNTHASE"/>
    <property type="match status" value="1"/>
</dbReference>
<dbReference type="Pfam" id="PF13193">
    <property type="entry name" value="AMP-binding_C"/>
    <property type="match status" value="1"/>
</dbReference>
<keyword evidence="6" id="KW-1185">Reference proteome</keyword>
<evidence type="ECO:0000256" key="3">
    <source>
        <dbReference type="SAM" id="MobiDB-lite"/>
    </source>
</evidence>
<dbReference type="CDD" id="cd05930">
    <property type="entry name" value="A_NRPS"/>
    <property type="match status" value="1"/>
</dbReference>
<dbReference type="InterPro" id="IPR010071">
    <property type="entry name" value="AA_adenyl_dom"/>
</dbReference>
<dbReference type="RefSeq" id="WP_377872174.1">
    <property type="nucleotide sequence ID" value="NZ_JBHMAY010000037.1"/>
</dbReference>
<dbReference type="Gene3D" id="3.30.300.30">
    <property type="match status" value="1"/>
</dbReference>
<dbReference type="InterPro" id="IPR020806">
    <property type="entry name" value="PKS_PP-bd"/>
</dbReference>
<dbReference type="InterPro" id="IPR045851">
    <property type="entry name" value="AMP-bd_C_sf"/>
</dbReference>
<dbReference type="NCBIfam" id="TIGR01733">
    <property type="entry name" value="AA-adenyl-dom"/>
    <property type="match status" value="1"/>
</dbReference>
<sequence length="593" mass="62055">MADNRNTDEPASRAAPPAVPLAVLRQAERHPGRPAVEHEGGSWTYTELVRHADAVRTRLVAHGLRRGGRVALLLDRSPELVAAALGVLLAGGTYVGLDVREPPARLATMLADAGTPPVVTDEAGAARLPPGHPVIPVEPRPGSGTPTSVEPLLRQPCYVTYTSGSTGAPKGVEVTHGGAANLVQWYGERFSVGETDRMPQIARPSFDGWSLEVWPCLAHGATLCIPPDRVFRSAEGLARWLSDEHITVCFLTTALGTAVLAEPWHASRSRLRAFLVGGEQLRTDPPAHLPFAVYNVYGPTETAMLATCHDFASGGAASGPPPIGVPLTGVTGHVLDERLRPVPVGGTGELYLGGRGVAQGYLDRPGLTAARFVADPFAGGPARLYRSGDVVRLLRGGALEFVGRADSQVKLRGFRIEPGEVESAARALPPVADAVAVVHEPAAGGGILVLHVIPADPAAPPEPDALRKELAAVLPDYLTPAAVRVLSAFPTNAHGKTDRTALAALSPQAGPAAGTGPLTGLEGLIAELWCEVLPITAADREDSFFDLGGDSLAAMRVAAKARKRGLRLGAEDLFEHEVLSELAAALEETEAQA</sequence>
<dbReference type="PROSITE" id="PS00012">
    <property type="entry name" value="PHOSPHOPANTETHEINE"/>
    <property type="match status" value="1"/>
</dbReference>
<dbReference type="InterPro" id="IPR000873">
    <property type="entry name" value="AMP-dep_synth/lig_dom"/>
</dbReference>
<keyword evidence="2" id="KW-0597">Phosphoprotein</keyword>
<proteinExistence type="predicted"/>
<feature type="domain" description="Carrier" evidence="4">
    <location>
        <begin position="516"/>
        <end position="590"/>
    </location>
</feature>
<dbReference type="Gene3D" id="1.10.1200.10">
    <property type="entry name" value="ACP-like"/>
    <property type="match status" value="1"/>
</dbReference>
<dbReference type="EMBL" id="JBHRWI010000039">
    <property type="protein sequence ID" value="MFC3514257.1"/>
    <property type="molecule type" value="Genomic_DNA"/>
</dbReference>
<dbReference type="InterPro" id="IPR036736">
    <property type="entry name" value="ACP-like_sf"/>
</dbReference>
<dbReference type="SUPFAM" id="SSF56801">
    <property type="entry name" value="Acetyl-CoA synthetase-like"/>
    <property type="match status" value="1"/>
</dbReference>
<dbReference type="InterPro" id="IPR006162">
    <property type="entry name" value="Ppantetheine_attach_site"/>
</dbReference>
<dbReference type="Gene3D" id="3.40.50.12780">
    <property type="entry name" value="N-terminal domain of ligase-like"/>
    <property type="match status" value="1"/>
</dbReference>
<dbReference type="SMART" id="SM00823">
    <property type="entry name" value="PKS_PP"/>
    <property type="match status" value="1"/>
</dbReference>
<dbReference type="PROSITE" id="PS50075">
    <property type="entry name" value="CARRIER"/>
    <property type="match status" value="1"/>
</dbReference>
<dbReference type="InterPro" id="IPR025110">
    <property type="entry name" value="AMP-bd_C"/>
</dbReference>
<evidence type="ECO:0000256" key="2">
    <source>
        <dbReference type="ARBA" id="ARBA00022553"/>
    </source>
</evidence>
<evidence type="ECO:0000259" key="4">
    <source>
        <dbReference type="PROSITE" id="PS50075"/>
    </source>
</evidence>
<reference evidence="6" key="1">
    <citation type="journal article" date="2019" name="Int. J. Syst. Evol. Microbiol.">
        <title>The Global Catalogue of Microorganisms (GCM) 10K type strain sequencing project: providing services to taxonomists for standard genome sequencing and annotation.</title>
        <authorList>
            <consortium name="The Broad Institute Genomics Platform"/>
            <consortium name="The Broad Institute Genome Sequencing Center for Infectious Disease"/>
            <person name="Wu L."/>
            <person name="Ma J."/>
        </authorList>
    </citation>
    <scope>NUCLEOTIDE SEQUENCE [LARGE SCALE GENOMIC DNA]</scope>
    <source>
        <strain evidence="6">CGMCC 4.7682</strain>
    </source>
</reference>
<evidence type="ECO:0000313" key="5">
    <source>
        <dbReference type="EMBL" id="MFC3514257.1"/>
    </source>
</evidence>
<dbReference type="InterPro" id="IPR009081">
    <property type="entry name" value="PP-bd_ACP"/>
</dbReference>
<dbReference type="PROSITE" id="PS00455">
    <property type="entry name" value="AMP_BINDING"/>
    <property type="match status" value="1"/>
</dbReference>
<dbReference type="Pfam" id="PF00501">
    <property type="entry name" value="AMP-binding"/>
    <property type="match status" value="1"/>
</dbReference>
<accession>A0ABV7QLP7</accession>
<dbReference type="InterPro" id="IPR020845">
    <property type="entry name" value="AMP-binding_CS"/>
</dbReference>
<dbReference type="InterPro" id="IPR042099">
    <property type="entry name" value="ANL_N_sf"/>
</dbReference>
<feature type="compositionally biased region" description="Pro residues" evidence="3">
    <location>
        <begin position="130"/>
        <end position="139"/>
    </location>
</feature>
<feature type="region of interest" description="Disordered" evidence="3">
    <location>
        <begin position="127"/>
        <end position="149"/>
    </location>
</feature>
<comment type="caution">
    <text evidence="5">The sequence shown here is derived from an EMBL/GenBank/DDBJ whole genome shotgun (WGS) entry which is preliminary data.</text>
</comment>
<dbReference type="SUPFAM" id="SSF47336">
    <property type="entry name" value="ACP-like"/>
    <property type="match status" value="1"/>
</dbReference>
<dbReference type="Proteomes" id="UP001595764">
    <property type="component" value="Unassembled WGS sequence"/>
</dbReference>
<protein>
    <submittedName>
        <fullName evidence="5">Non-ribosomal peptide synthetase</fullName>
    </submittedName>
</protein>